<feature type="region of interest" description="Disordered" evidence="1">
    <location>
        <begin position="98"/>
        <end position="163"/>
    </location>
</feature>
<dbReference type="KEGG" id="kpin:30175047"/>
<name>A0A1B9HWX9_9TREE</name>
<evidence type="ECO:0000313" key="3">
    <source>
        <dbReference type="EMBL" id="WWC67446.1"/>
    </source>
</evidence>
<protein>
    <submittedName>
        <fullName evidence="2">Uncharacterized protein</fullName>
    </submittedName>
</protein>
<feature type="compositionally biased region" description="Acidic residues" evidence="1">
    <location>
        <begin position="414"/>
        <end position="425"/>
    </location>
</feature>
<feature type="region of interest" description="Disordered" evidence="1">
    <location>
        <begin position="296"/>
        <end position="445"/>
    </location>
</feature>
<dbReference type="Proteomes" id="UP000094020">
    <property type="component" value="Chromosome 2"/>
</dbReference>
<gene>
    <name evidence="2" type="ORF">I206_06678</name>
    <name evidence="3" type="ORF">I206_101354</name>
</gene>
<proteinExistence type="predicted"/>
<feature type="compositionally biased region" description="Low complexity" evidence="1">
    <location>
        <begin position="378"/>
        <end position="403"/>
    </location>
</feature>
<sequence length="445" mass="47621">MPSSSPLPRPKSSPSLPAPNSRPQPQFRAKKEHLPLTPLSPAAAANLSMQFPSPHPLMVALAGWPETIYVSNNRRHSLDTSNSHMGFESLSSGQVYDGVPAPALHSHKKMKSRPTTPPKLESTITSKSPEITDSPFSSSSSSSIPTSTFDDDKDTLTDKTPLSIRNKLKARAAGKTKANPVPNIVPKPISAPNLSIFAPVCPHLTDPSLGPCPFKSHPHDVRNMFPPTSHLSSESNGTNPSSSSRLSPPTINTSLSPILKSSSLSPTSESGYVNNPLSSPEYEKQLNFEEKVGLGERKNPEGLTNYFPVPGIGAPKPRTLSKSSINAKPSSSNSSVTELNTNGKRKESPIDDTSPSSTTTTTTEMLHKGRSLPSVPIPSWNTSPKSSNTSPRSTSTSPKSSSTFKGKGKQSESDLMDIDINEEDYLNSSPILDEGQNGVMLKVEM</sequence>
<dbReference type="EMBL" id="CP144520">
    <property type="protein sequence ID" value="WWC67446.1"/>
    <property type="molecule type" value="Genomic_DNA"/>
</dbReference>
<feature type="compositionally biased region" description="Low complexity" evidence="1">
    <location>
        <begin position="353"/>
        <end position="363"/>
    </location>
</feature>
<accession>A0A1B9HWX9</accession>
<keyword evidence="4" id="KW-1185">Reference proteome</keyword>
<feature type="compositionally biased region" description="Pro residues" evidence="1">
    <location>
        <begin position="1"/>
        <end position="22"/>
    </location>
</feature>
<dbReference type="RefSeq" id="XP_019008990.1">
    <property type="nucleotide sequence ID" value="XM_019158377.1"/>
</dbReference>
<feature type="compositionally biased region" description="Low complexity" evidence="1">
    <location>
        <begin position="131"/>
        <end position="148"/>
    </location>
</feature>
<dbReference type="OrthoDB" id="2565257at2759"/>
<evidence type="ECO:0000256" key="1">
    <source>
        <dbReference type="SAM" id="MobiDB-lite"/>
    </source>
</evidence>
<dbReference type="EMBL" id="KV700116">
    <property type="protein sequence ID" value="OCF47771.1"/>
    <property type="molecule type" value="Genomic_DNA"/>
</dbReference>
<evidence type="ECO:0000313" key="4">
    <source>
        <dbReference type="Proteomes" id="UP000094020"/>
    </source>
</evidence>
<organism evidence="2">
    <name type="scientific">Kwoniella pini CBS 10737</name>
    <dbReference type="NCBI Taxonomy" id="1296096"/>
    <lineage>
        <taxon>Eukaryota</taxon>
        <taxon>Fungi</taxon>
        <taxon>Dikarya</taxon>
        <taxon>Basidiomycota</taxon>
        <taxon>Agaricomycotina</taxon>
        <taxon>Tremellomycetes</taxon>
        <taxon>Tremellales</taxon>
        <taxon>Cryptococcaceae</taxon>
        <taxon>Kwoniella</taxon>
    </lineage>
</organism>
<reference evidence="3" key="4">
    <citation type="submission" date="2024-02" db="EMBL/GenBank/DDBJ databases">
        <title>Comparative genomics of Cryptococcus and Kwoniella reveals pathogenesis evolution and contrasting modes of karyotype evolution via chromosome fusion or intercentromeric recombination.</title>
        <authorList>
            <person name="Coelho M.A."/>
            <person name="David-Palma M."/>
            <person name="Shea T."/>
            <person name="Bowers K."/>
            <person name="McGinley-Smith S."/>
            <person name="Mohammad A.W."/>
            <person name="Gnirke A."/>
            <person name="Yurkov A.M."/>
            <person name="Nowrousian M."/>
            <person name="Sun S."/>
            <person name="Cuomo C.A."/>
            <person name="Heitman J."/>
        </authorList>
    </citation>
    <scope>NUCLEOTIDE SEQUENCE</scope>
    <source>
        <strain evidence="3">CBS 10737</strain>
    </source>
</reference>
<reference evidence="3" key="2">
    <citation type="submission" date="2013-07" db="EMBL/GenBank/DDBJ databases">
        <authorList>
            <consortium name="The Broad Institute Genome Sequencing Platform"/>
            <person name="Cuomo C."/>
            <person name="Litvintseva A."/>
            <person name="Chen Y."/>
            <person name="Heitman J."/>
            <person name="Sun S."/>
            <person name="Springer D."/>
            <person name="Dromer F."/>
            <person name="Young S.K."/>
            <person name="Zeng Q."/>
            <person name="Gargeya S."/>
            <person name="Fitzgerald M."/>
            <person name="Abouelleil A."/>
            <person name="Alvarado L."/>
            <person name="Berlin A.M."/>
            <person name="Chapman S.B."/>
            <person name="Dewar J."/>
            <person name="Goldberg J."/>
            <person name="Griggs A."/>
            <person name="Gujja S."/>
            <person name="Hansen M."/>
            <person name="Howarth C."/>
            <person name="Imamovic A."/>
            <person name="Larimer J."/>
            <person name="McCowan C."/>
            <person name="Murphy C."/>
            <person name="Pearson M."/>
            <person name="Priest M."/>
            <person name="Roberts A."/>
            <person name="Saif S."/>
            <person name="Shea T."/>
            <person name="Sykes S."/>
            <person name="Wortman J."/>
            <person name="Nusbaum C."/>
            <person name="Birren B."/>
        </authorList>
    </citation>
    <scope>NUCLEOTIDE SEQUENCE</scope>
    <source>
        <strain evidence="3">CBS 10737</strain>
    </source>
</reference>
<feature type="region of interest" description="Disordered" evidence="1">
    <location>
        <begin position="1"/>
        <end position="39"/>
    </location>
</feature>
<feature type="compositionally biased region" description="Low complexity" evidence="1">
    <location>
        <begin position="231"/>
        <end position="270"/>
    </location>
</feature>
<reference evidence="2" key="3">
    <citation type="submission" date="2016-07" db="EMBL/GenBank/DDBJ databases">
        <title>Evolution of pathogenesis and genome organization in the Tremellales.</title>
        <authorList>
            <person name="Cuomo C."/>
            <person name="Litvintseva A."/>
            <person name="Heitman J."/>
            <person name="Chen Y."/>
            <person name="Sun S."/>
            <person name="Springer D."/>
            <person name="Dromer F."/>
            <person name="Young S."/>
            <person name="Zeng Q."/>
            <person name="Chapman S."/>
            <person name="Gujja S."/>
            <person name="Saif S."/>
            <person name="Birren B."/>
        </authorList>
    </citation>
    <scope>NUCLEOTIDE SEQUENCE</scope>
    <source>
        <strain evidence="2">CBS 10737</strain>
    </source>
</reference>
<dbReference type="AlphaFoldDB" id="A0A1B9HWX9"/>
<dbReference type="GeneID" id="30175047"/>
<feature type="region of interest" description="Disordered" evidence="1">
    <location>
        <begin position="220"/>
        <end position="281"/>
    </location>
</feature>
<feature type="compositionally biased region" description="Low complexity" evidence="1">
    <location>
        <begin position="321"/>
        <end position="335"/>
    </location>
</feature>
<evidence type="ECO:0000313" key="2">
    <source>
        <dbReference type="EMBL" id="OCF47771.1"/>
    </source>
</evidence>
<reference evidence="2" key="1">
    <citation type="submission" date="2013-07" db="EMBL/GenBank/DDBJ databases">
        <title>The Genome Sequence of Cryptococcus pinus CBS10737.</title>
        <authorList>
            <consortium name="The Broad Institute Genome Sequencing Platform"/>
            <person name="Cuomo C."/>
            <person name="Litvintseva A."/>
            <person name="Chen Y."/>
            <person name="Heitman J."/>
            <person name="Sun S."/>
            <person name="Springer D."/>
            <person name="Dromer F."/>
            <person name="Young S.K."/>
            <person name="Zeng Q."/>
            <person name="Gargeya S."/>
            <person name="Fitzgerald M."/>
            <person name="Abouelleil A."/>
            <person name="Alvarado L."/>
            <person name="Berlin A.M."/>
            <person name="Chapman S.B."/>
            <person name="Dewar J."/>
            <person name="Goldberg J."/>
            <person name="Griggs A."/>
            <person name="Gujja S."/>
            <person name="Hansen M."/>
            <person name="Howarth C."/>
            <person name="Imamovic A."/>
            <person name="Larimer J."/>
            <person name="McCowan C."/>
            <person name="Murphy C."/>
            <person name="Pearson M."/>
            <person name="Priest M."/>
            <person name="Roberts A."/>
            <person name="Saif S."/>
            <person name="Shea T."/>
            <person name="Sykes S."/>
            <person name="Wortman J."/>
            <person name="Nusbaum C."/>
            <person name="Birren B."/>
        </authorList>
    </citation>
    <scope>NUCLEOTIDE SEQUENCE [LARGE SCALE GENOMIC DNA]</scope>
    <source>
        <strain evidence="2">CBS 10737</strain>
    </source>
</reference>